<reference evidence="5" key="1">
    <citation type="journal article" date="2019" name="Sci. Rep.">
        <title>Draft genome of Tanacetum cinerariifolium, the natural source of mosquito coil.</title>
        <authorList>
            <person name="Yamashiro T."/>
            <person name="Shiraishi A."/>
            <person name="Satake H."/>
            <person name="Nakayama K."/>
        </authorList>
    </citation>
    <scope>NUCLEOTIDE SEQUENCE</scope>
</reference>
<feature type="compositionally biased region" description="Polar residues" evidence="2">
    <location>
        <begin position="142"/>
        <end position="153"/>
    </location>
</feature>
<feature type="compositionally biased region" description="Basic and acidic residues" evidence="2">
    <location>
        <begin position="209"/>
        <end position="223"/>
    </location>
</feature>
<dbReference type="InterPro" id="IPR026960">
    <property type="entry name" value="RVT-Znf"/>
</dbReference>
<name>A0A6L2JMJ5_TANCI</name>
<dbReference type="EMBL" id="BKCJ010001034">
    <property type="protein sequence ID" value="GEU38281.1"/>
    <property type="molecule type" value="Genomic_DNA"/>
</dbReference>
<dbReference type="Pfam" id="PF13966">
    <property type="entry name" value="zf-RVT"/>
    <property type="match status" value="1"/>
</dbReference>
<proteinExistence type="predicted"/>
<keyword evidence="5" id="KW-0695">RNA-directed DNA polymerase</keyword>
<feature type="region of interest" description="Disordered" evidence="2">
    <location>
        <begin position="1133"/>
        <end position="1171"/>
    </location>
</feature>
<dbReference type="InterPro" id="IPR036691">
    <property type="entry name" value="Endo/exonu/phosph_ase_sf"/>
</dbReference>
<feature type="region of interest" description="Disordered" evidence="2">
    <location>
        <begin position="137"/>
        <end position="166"/>
    </location>
</feature>
<comment type="caution">
    <text evidence="5">The sequence shown here is derived from an EMBL/GenBank/DDBJ whole genome shotgun (WGS) entry which is preliminary data.</text>
</comment>
<evidence type="ECO:0000259" key="3">
    <source>
        <dbReference type="Pfam" id="PF00078"/>
    </source>
</evidence>
<keyword evidence="5" id="KW-0808">Transferase</keyword>
<dbReference type="InterPro" id="IPR000477">
    <property type="entry name" value="RT_dom"/>
</dbReference>
<keyword evidence="1" id="KW-0175">Coiled coil</keyword>
<dbReference type="Pfam" id="PF00078">
    <property type="entry name" value="RVT_1"/>
    <property type="match status" value="1"/>
</dbReference>
<keyword evidence="5" id="KW-0548">Nucleotidyltransferase</keyword>
<dbReference type="SUPFAM" id="SSF56219">
    <property type="entry name" value="DNase I-like"/>
    <property type="match status" value="1"/>
</dbReference>
<feature type="compositionally biased region" description="Polar residues" evidence="2">
    <location>
        <begin position="1103"/>
        <end position="1113"/>
    </location>
</feature>
<feature type="compositionally biased region" description="Polar residues" evidence="2">
    <location>
        <begin position="1133"/>
        <end position="1163"/>
    </location>
</feature>
<feature type="domain" description="Reverse transcriptase" evidence="3">
    <location>
        <begin position="374"/>
        <end position="499"/>
    </location>
</feature>
<dbReference type="GO" id="GO:0003964">
    <property type="term" value="F:RNA-directed DNA polymerase activity"/>
    <property type="evidence" value="ECO:0007669"/>
    <property type="project" value="UniProtKB-KW"/>
</dbReference>
<evidence type="ECO:0000256" key="1">
    <source>
        <dbReference type="SAM" id="Coils"/>
    </source>
</evidence>
<accession>A0A6L2JMJ5</accession>
<evidence type="ECO:0000256" key="2">
    <source>
        <dbReference type="SAM" id="MobiDB-lite"/>
    </source>
</evidence>
<feature type="region of interest" description="Disordered" evidence="2">
    <location>
        <begin position="185"/>
        <end position="256"/>
    </location>
</feature>
<sequence>MVLEEAETNLEGNPILVGSVKDFKTLSNLYNVINSEVHDRVVWIDVEGVPLKVWPKSTFQKITESFKVNVRGKVYVVRAKEVTCCVLEFGEDTSNQSDFSDDNSVANSNCIKYEDNTQMNDDDVEVVPNSFQNQDFKESSVERNLNAPNNGVETKNHSVKKPHKGLTVLSGDPFGLENLILKSSKKSTKAAQKTNDSTRKFPPGFTPQHTERSGNKRVVDLHEGTPLVTKNPNSHPEVEVSVNKSNGDSQKNHVDSIVGPKPVNGFSILERFQEFIDIGQVMGYKMKGVLWTYMAGIINCWHDEVIIMGDFNEVWYPSEHYGSSFHSLNAAEFNRFVANSHLIDIPLGGYSFTWSDKVAIRLSLPRFLSLMIGDIVSQEHSAFIKGRQIMDGLLVLNELISWYKAKKEQCLLLKVDFQKAFDSVRWVHLDEILGKFGFGNKWRGWIRGCLNSSKASVLVNESLTNEFSFHKWLRQEDPLSHFLFILVIESLQVSFQNLIDRGLFVPALCPHDDVTLFFLASGLKVNVHKSSLYGVRVHNSYVQLMAASFGCIGIKLSQILELVQLLNSVTLSSASDRWSWTLHGLGVFSVKSAREEIDKHVLVAAPSHNRWFKALPIKLNIFWWHMFLDRLPTRSNLYNKGIDIPCVLCPNCEAGIESCNHLFFSGSISMDLVHLFGRWWNIHVPNLGDSFVSMWWHIWKFRNASLFSLKKPRKAMIFDDIVSHTFYWVNSRCSNFKDVIENGHGLPKTQVVEGVTTLMLITSVKDKAQRRLEVKARNLDTMSMDDLYNNLKVYEQEVKGMSGSNSSIQNMAFMPSSNNNSTNRVVNTAQAARTAIGISTVGTQVNIANIDNLKQTHLDDLEEMDLRWQMAMLTLRARRAPRSQDTKHKESTRRTVPIETHISTALVSCDGLDGYDWSDQAEEGPNYALMAYTSTSSDSKIVDNCKKRLGYENYNVVSLAYTGNFMPPKPDLSFIGLDEFANKPVVENCDAKTSETKPKDVRKNNDASIIKEWMSDDEDEEMIQPNNVNQRVNTVRSKAVNTTRPKEVVNAVQGNPQMYLQDQGVIDNGCSKHMTGNMSYLTDYEKIDEGYVMKKKAKRKDTQVPQLSGPTENVTDEAVYKEMDDSLVRAATTASSLEAEQDSGNINKTQSKATPNESSSKGTDSGGDPRFIARKRYHTSRVLDLEKTNTTQASEIDSLKRRVKKLEKKQRSRTHKLKRLYKGRKIHDIDANEDITLVNNQDDEHMFDADQDLHGEEVFVAKQDENAVKKEVDAAQVQDNGKAIMIEEPVKLKKKDQIMLDEEVALKLQAELQAEFDKDQRLEERKLNKKKQPILL</sequence>
<organism evidence="5">
    <name type="scientific">Tanacetum cinerariifolium</name>
    <name type="common">Dalmatian daisy</name>
    <name type="synonym">Chrysanthemum cinerariifolium</name>
    <dbReference type="NCBI Taxonomy" id="118510"/>
    <lineage>
        <taxon>Eukaryota</taxon>
        <taxon>Viridiplantae</taxon>
        <taxon>Streptophyta</taxon>
        <taxon>Embryophyta</taxon>
        <taxon>Tracheophyta</taxon>
        <taxon>Spermatophyta</taxon>
        <taxon>Magnoliopsida</taxon>
        <taxon>eudicotyledons</taxon>
        <taxon>Gunneridae</taxon>
        <taxon>Pentapetalae</taxon>
        <taxon>asterids</taxon>
        <taxon>campanulids</taxon>
        <taxon>Asterales</taxon>
        <taxon>Asteraceae</taxon>
        <taxon>Asteroideae</taxon>
        <taxon>Anthemideae</taxon>
        <taxon>Anthemidinae</taxon>
        <taxon>Tanacetum</taxon>
    </lineage>
</organism>
<feature type="region of interest" description="Disordered" evidence="2">
    <location>
        <begin position="1096"/>
        <end position="1118"/>
    </location>
</feature>
<dbReference type="PANTHER" id="PTHR33116:SF77">
    <property type="entry name" value="RNA-DIRECTED DNA POLYMERASE"/>
    <property type="match status" value="1"/>
</dbReference>
<feature type="domain" description="Reverse transcriptase zinc-binding" evidence="4">
    <location>
        <begin position="588"/>
        <end position="669"/>
    </location>
</feature>
<dbReference type="PANTHER" id="PTHR33116">
    <property type="entry name" value="REVERSE TRANSCRIPTASE ZINC-BINDING DOMAIN-CONTAINING PROTEIN-RELATED-RELATED"/>
    <property type="match status" value="1"/>
</dbReference>
<gene>
    <name evidence="5" type="ORF">Tci_010259</name>
</gene>
<feature type="coiled-coil region" evidence="1">
    <location>
        <begin position="1189"/>
        <end position="1216"/>
    </location>
</feature>
<protein>
    <submittedName>
        <fullName evidence="5">RNA-directed DNA polymerase, eukaryota, reverse transcriptase zinc-binding domain protein</fullName>
    </submittedName>
</protein>
<evidence type="ECO:0000259" key="4">
    <source>
        <dbReference type="Pfam" id="PF13966"/>
    </source>
</evidence>
<evidence type="ECO:0000313" key="5">
    <source>
        <dbReference type="EMBL" id="GEU38281.1"/>
    </source>
</evidence>